<evidence type="ECO:0000313" key="2">
    <source>
        <dbReference type="Proteomes" id="UP000683417"/>
    </source>
</evidence>
<evidence type="ECO:0000313" key="1">
    <source>
        <dbReference type="EMBL" id="CAD6502552.1"/>
    </source>
</evidence>
<comment type="caution">
    <text evidence="1">The sequence shown here is derived from an EMBL/GenBank/DDBJ whole genome shotgun (WGS) entry which is preliminary data.</text>
</comment>
<name>A0A9W4GEH1_BLUGR</name>
<reference evidence="1" key="1">
    <citation type="submission" date="2020-10" db="EMBL/GenBank/DDBJ databases">
        <authorList>
            <person name="Muller C M."/>
        </authorList>
    </citation>
    <scope>NUCLEOTIDE SEQUENCE</scope>
    <source>
        <strain evidence="1">THUN-12</strain>
    </source>
</reference>
<sequence>MIACSVAPTLLHPVPKAHYFLM</sequence>
<protein>
    <submittedName>
        <fullName evidence="1">BgTH12-05143</fullName>
    </submittedName>
</protein>
<dbReference type="AlphaFoldDB" id="A0A9W4GEH1"/>
<organism evidence="1 2">
    <name type="scientific">Blumeria graminis f. sp. triticale</name>
    <dbReference type="NCBI Taxonomy" id="1689686"/>
    <lineage>
        <taxon>Eukaryota</taxon>
        <taxon>Fungi</taxon>
        <taxon>Dikarya</taxon>
        <taxon>Ascomycota</taxon>
        <taxon>Pezizomycotina</taxon>
        <taxon>Leotiomycetes</taxon>
        <taxon>Erysiphales</taxon>
        <taxon>Erysiphaceae</taxon>
        <taxon>Blumeria</taxon>
    </lineage>
</organism>
<accession>A0A9W4GEH1</accession>
<dbReference type="EMBL" id="CAJHIT010000006">
    <property type="protein sequence ID" value="CAD6502552.1"/>
    <property type="molecule type" value="Genomic_DNA"/>
</dbReference>
<proteinExistence type="predicted"/>
<dbReference type="Proteomes" id="UP000683417">
    <property type="component" value="Unassembled WGS sequence"/>
</dbReference>
<gene>
    <name evidence="1" type="ORF">BGTH12_LOCUS3910</name>
</gene>